<dbReference type="InterPro" id="IPR010982">
    <property type="entry name" value="Lambda_DNA-bd_dom_sf"/>
</dbReference>
<dbReference type="InterPro" id="IPR039418">
    <property type="entry name" value="LexA-like"/>
</dbReference>
<dbReference type="AlphaFoldDB" id="A0A142BCV9"/>
<dbReference type="CDD" id="cd06529">
    <property type="entry name" value="S24_LexA-like"/>
    <property type="match status" value="1"/>
</dbReference>
<dbReference type="RefSeq" id="WP_034872979.1">
    <property type="nucleotide sequence ID" value="NZ_CP013251.1"/>
</dbReference>
<keyword evidence="3" id="KW-0804">Transcription</keyword>
<evidence type="ECO:0000256" key="3">
    <source>
        <dbReference type="ARBA" id="ARBA00023163"/>
    </source>
</evidence>
<dbReference type="EMBL" id="CP013251">
    <property type="protein sequence ID" value="AMO56585.1"/>
    <property type="molecule type" value="Genomic_DNA"/>
</dbReference>
<organism evidence="5 6">
    <name type="scientific">Endozoicomonas montiporae CL-33</name>
    <dbReference type="NCBI Taxonomy" id="570277"/>
    <lineage>
        <taxon>Bacteria</taxon>
        <taxon>Pseudomonadati</taxon>
        <taxon>Pseudomonadota</taxon>
        <taxon>Gammaproteobacteria</taxon>
        <taxon>Oceanospirillales</taxon>
        <taxon>Endozoicomonadaceae</taxon>
        <taxon>Endozoicomonas</taxon>
    </lineage>
</organism>
<dbReference type="InterPro" id="IPR015927">
    <property type="entry name" value="Peptidase_S24_S26A/B/C"/>
</dbReference>
<dbReference type="KEGG" id="emp:EZMO1_2503"/>
<gene>
    <name evidence="5" type="ORF">EZMO1_2503</name>
</gene>
<dbReference type="InterPro" id="IPR036286">
    <property type="entry name" value="LexA/Signal_pep-like_sf"/>
</dbReference>
<dbReference type="PANTHER" id="PTHR40661">
    <property type="match status" value="1"/>
</dbReference>
<dbReference type="Proteomes" id="UP000071065">
    <property type="component" value="Chromosome"/>
</dbReference>
<dbReference type="Gene3D" id="1.10.260.40">
    <property type="entry name" value="lambda repressor-like DNA-binding domains"/>
    <property type="match status" value="1"/>
</dbReference>
<sequence>MYYELKTMGARIRFVQEKVGGSSALNKLSGVSASQLSRLIRNEIPNPGLNQIQSIAKAGDVPLVWLVEGGEQSGVEGETKSNGFVPISYFDNGKSPVMLERSYLVNEIQSNPDHCVMFQSGEDSMASTISKGDKVLIDTSRTSGDGIFLVKIENNVFLKRLQWLPGAGVDVISDNSSYKSYQLKPEMVEVIGQVVWIGSRY</sequence>
<dbReference type="SUPFAM" id="SSF51306">
    <property type="entry name" value="LexA/Signal peptidase"/>
    <property type="match status" value="1"/>
</dbReference>
<dbReference type="PROSITE" id="PS50943">
    <property type="entry name" value="HTH_CROC1"/>
    <property type="match status" value="1"/>
</dbReference>
<dbReference type="Gene3D" id="2.10.109.10">
    <property type="entry name" value="Umud Fragment, subunit A"/>
    <property type="match status" value="1"/>
</dbReference>
<evidence type="ECO:0000256" key="2">
    <source>
        <dbReference type="ARBA" id="ARBA00023125"/>
    </source>
</evidence>
<evidence type="ECO:0000256" key="1">
    <source>
        <dbReference type="ARBA" id="ARBA00023015"/>
    </source>
</evidence>
<dbReference type="PATRIC" id="fig|570277.3.peg.2683"/>
<protein>
    <submittedName>
        <fullName evidence="5">S24 family peptidase</fullName>
    </submittedName>
</protein>
<evidence type="ECO:0000313" key="5">
    <source>
        <dbReference type="EMBL" id="AMO56585.1"/>
    </source>
</evidence>
<evidence type="ECO:0000313" key="6">
    <source>
        <dbReference type="Proteomes" id="UP000071065"/>
    </source>
</evidence>
<dbReference type="PANTHER" id="PTHR40661:SF3">
    <property type="entry name" value="FELS-1 PROPHAGE TRANSCRIPTIONAL REGULATOR"/>
    <property type="match status" value="1"/>
</dbReference>
<accession>A0A142BCV9</accession>
<reference evidence="5 6" key="1">
    <citation type="journal article" date="2016" name="Front. Microbiol.">
        <title>Genomic Insight into the Host-Endosymbiont Relationship of Endozoicomonas montiporae CL-33(T) with its Coral Host.</title>
        <authorList>
            <person name="Ding J.-Y."/>
            <person name="Shiu J.-H."/>
            <person name="Chen W.-M."/>
            <person name="Chiang Y.-R."/>
            <person name="Tang S.-L."/>
        </authorList>
    </citation>
    <scope>NUCLEOTIDE SEQUENCE [LARGE SCALE GENOMIC DNA]</scope>
    <source>
        <strain evidence="5 6">CL-33</strain>
    </source>
</reference>
<dbReference type="CDD" id="cd00093">
    <property type="entry name" value="HTH_XRE"/>
    <property type="match status" value="1"/>
</dbReference>
<feature type="domain" description="HTH cro/C1-type" evidence="4">
    <location>
        <begin position="27"/>
        <end position="66"/>
    </location>
</feature>
<keyword evidence="2" id="KW-0238">DNA-binding</keyword>
<keyword evidence="1" id="KW-0805">Transcription regulation</keyword>
<dbReference type="OrthoDB" id="9791537at2"/>
<dbReference type="InterPro" id="IPR001387">
    <property type="entry name" value="Cro/C1-type_HTH"/>
</dbReference>
<proteinExistence type="predicted"/>
<dbReference type="SUPFAM" id="SSF47413">
    <property type="entry name" value="lambda repressor-like DNA-binding domains"/>
    <property type="match status" value="1"/>
</dbReference>
<dbReference type="GO" id="GO:0003677">
    <property type="term" value="F:DNA binding"/>
    <property type="evidence" value="ECO:0007669"/>
    <property type="project" value="UniProtKB-KW"/>
</dbReference>
<dbReference type="STRING" id="570277.EZMO1_2503"/>
<evidence type="ECO:0000259" key="4">
    <source>
        <dbReference type="PROSITE" id="PS50943"/>
    </source>
</evidence>
<name>A0A142BCV9_9GAMM</name>
<dbReference type="Pfam" id="PF00717">
    <property type="entry name" value="Peptidase_S24"/>
    <property type="match status" value="1"/>
</dbReference>